<evidence type="ECO:0000256" key="4">
    <source>
        <dbReference type="ARBA" id="ARBA00023155"/>
    </source>
</evidence>
<organism evidence="9">
    <name type="scientific">Soboliphyme baturini</name>
    <dbReference type="NCBI Taxonomy" id="241478"/>
    <lineage>
        <taxon>Eukaryota</taxon>
        <taxon>Metazoa</taxon>
        <taxon>Ecdysozoa</taxon>
        <taxon>Nematoda</taxon>
        <taxon>Enoplea</taxon>
        <taxon>Dorylaimia</taxon>
        <taxon>Dioctophymatida</taxon>
        <taxon>Dioctophymatoidea</taxon>
        <taxon>Soboliphymatidae</taxon>
        <taxon>Soboliphyme</taxon>
    </lineage>
</organism>
<dbReference type="GO" id="GO:0030182">
    <property type="term" value="P:neuron differentiation"/>
    <property type="evidence" value="ECO:0007669"/>
    <property type="project" value="TreeGrafter"/>
</dbReference>
<feature type="region of interest" description="Disordered" evidence="7">
    <location>
        <begin position="227"/>
        <end position="250"/>
    </location>
</feature>
<dbReference type="GO" id="GO:0005634">
    <property type="term" value="C:nucleus"/>
    <property type="evidence" value="ECO:0007669"/>
    <property type="project" value="UniProtKB-SubCell"/>
</dbReference>
<comment type="similarity">
    <text evidence="2">Belongs to the TALE/IRO homeobox family.</text>
</comment>
<feature type="region of interest" description="Disordered" evidence="7">
    <location>
        <begin position="160"/>
        <end position="211"/>
    </location>
</feature>
<dbReference type="PROSITE" id="PS50071">
    <property type="entry name" value="HOMEOBOX_2"/>
    <property type="match status" value="1"/>
</dbReference>
<evidence type="ECO:0000256" key="1">
    <source>
        <dbReference type="ARBA" id="ARBA00004123"/>
    </source>
</evidence>
<evidence type="ECO:0000256" key="6">
    <source>
        <dbReference type="PROSITE-ProRule" id="PRU00108"/>
    </source>
</evidence>
<evidence type="ECO:0000313" key="9">
    <source>
        <dbReference type="WBParaSite" id="SBAD_0000730301-mRNA-1"/>
    </source>
</evidence>
<evidence type="ECO:0000256" key="2">
    <source>
        <dbReference type="ARBA" id="ARBA00008446"/>
    </source>
</evidence>
<comment type="subcellular location">
    <subcellularLocation>
        <location evidence="1 6">Nucleus</location>
    </subcellularLocation>
</comment>
<accession>A0A183ITU0</accession>
<reference evidence="9" key="1">
    <citation type="submission" date="2016-06" db="UniProtKB">
        <authorList>
            <consortium name="WormBaseParasite"/>
        </authorList>
    </citation>
    <scope>IDENTIFICATION</scope>
</reference>
<dbReference type="Gene3D" id="1.10.10.60">
    <property type="entry name" value="Homeodomain-like"/>
    <property type="match status" value="1"/>
</dbReference>
<dbReference type="CDD" id="cd00086">
    <property type="entry name" value="homeodomain"/>
    <property type="match status" value="1"/>
</dbReference>
<dbReference type="AlphaFoldDB" id="A0A183ITU0"/>
<dbReference type="SUPFAM" id="SSF46689">
    <property type="entry name" value="Homeodomain-like"/>
    <property type="match status" value="1"/>
</dbReference>
<keyword evidence="5 6" id="KW-0539">Nucleus</keyword>
<dbReference type="PANTHER" id="PTHR11211:SF40">
    <property type="entry name" value="MIRROR, ISOFORM C"/>
    <property type="match status" value="1"/>
</dbReference>
<name>A0A183ITU0_9BILA</name>
<dbReference type="Pfam" id="PF05920">
    <property type="entry name" value="Homeobox_KN"/>
    <property type="match status" value="1"/>
</dbReference>
<dbReference type="InterPro" id="IPR001356">
    <property type="entry name" value="HD"/>
</dbReference>
<dbReference type="PROSITE" id="PS00027">
    <property type="entry name" value="HOMEOBOX_1"/>
    <property type="match status" value="1"/>
</dbReference>
<keyword evidence="3 6" id="KW-0238">DNA-binding</keyword>
<dbReference type="GO" id="GO:0048468">
    <property type="term" value="P:cell development"/>
    <property type="evidence" value="ECO:0007669"/>
    <property type="project" value="TreeGrafter"/>
</dbReference>
<evidence type="ECO:0000256" key="7">
    <source>
        <dbReference type="SAM" id="MobiDB-lite"/>
    </source>
</evidence>
<keyword evidence="4 6" id="KW-0371">Homeobox</keyword>
<dbReference type="GO" id="GO:0000981">
    <property type="term" value="F:DNA-binding transcription factor activity, RNA polymerase II-specific"/>
    <property type="evidence" value="ECO:0007669"/>
    <property type="project" value="InterPro"/>
</dbReference>
<proteinExistence type="inferred from homology"/>
<dbReference type="WBParaSite" id="SBAD_0000730301-mRNA-1">
    <property type="protein sequence ID" value="SBAD_0000730301-mRNA-1"/>
    <property type="gene ID" value="SBAD_0000730301"/>
</dbReference>
<dbReference type="InterPro" id="IPR009057">
    <property type="entry name" value="Homeodomain-like_sf"/>
</dbReference>
<evidence type="ECO:0000259" key="8">
    <source>
        <dbReference type="PROSITE" id="PS50071"/>
    </source>
</evidence>
<feature type="compositionally biased region" description="Polar residues" evidence="7">
    <location>
        <begin position="236"/>
        <end position="250"/>
    </location>
</feature>
<evidence type="ECO:0000256" key="5">
    <source>
        <dbReference type="ARBA" id="ARBA00023242"/>
    </source>
</evidence>
<protein>
    <submittedName>
        <fullName evidence="9">Homeobox domain-containing protein</fullName>
    </submittedName>
</protein>
<dbReference type="InterPro" id="IPR017970">
    <property type="entry name" value="Homeobox_CS"/>
</dbReference>
<dbReference type="FunFam" id="1.10.10.60:FF:000003">
    <property type="entry name" value="Iroquois-class homeobox protein IRX"/>
    <property type="match status" value="1"/>
</dbReference>
<dbReference type="SMART" id="SM00389">
    <property type="entry name" value="HOX"/>
    <property type="match status" value="1"/>
</dbReference>
<evidence type="ECO:0000256" key="3">
    <source>
        <dbReference type="ARBA" id="ARBA00023125"/>
    </source>
</evidence>
<dbReference type="GO" id="GO:0000978">
    <property type="term" value="F:RNA polymerase II cis-regulatory region sequence-specific DNA binding"/>
    <property type="evidence" value="ECO:0007669"/>
    <property type="project" value="TreeGrafter"/>
</dbReference>
<dbReference type="PANTHER" id="PTHR11211">
    <property type="entry name" value="IROQUOIS-CLASS HOMEODOMAIN PROTEIN IRX"/>
    <property type="match status" value="1"/>
</dbReference>
<sequence>LLLSSPPSLLRHLRHLQHNVTVQNQCPAPETPQLLVYRVVVIFHHHPTVWQITVFCLLPFLRHITTQQTGECFARLQIGSALKSSHAITRFANPLDLNAVRRKNATRETTAALKAWLYEHRKNPYPTKGEKIMLAIITKMTLTQVSTWFANARRRLKKENKMTWSPRNRSEDEDDSNLGGGGGNGAVVSSDDATDRPPMATSCPLDHSTPKKPKIWSIVEDTVKSSSSSSLDSCSQQRQLPNPAGTPTASAVASFMDGRSRYSMSPWHQLAVTANVAAGVYSRFPVFSAVPSFITTGGSFPSMAAAMPCFRPEFVCSSSLATSSASPDIYRCNAGIAAGGSAIMSSAGKCIIFVSYGFVLFFTSF</sequence>
<dbReference type="InterPro" id="IPR008422">
    <property type="entry name" value="KN_HD"/>
</dbReference>
<feature type="domain" description="Homeobox" evidence="8">
    <location>
        <begin position="96"/>
        <end position="159"/>
    </location>
</feature>
<feature type="DNA-binding region" description="Homeobox" evidence="6">
    <location>
        <begin position="98"/>
        <end position="160"/>
    </location>
</feature>